<dbReference type="Pfam" id="PF13531">
    <property type="entry name" value="SBP_bac_11"/>
    <property type="match status" value="1"/>
</dbReference>
<evidence type="ECO:0000313" key="4">
    <source>
        <dbReference type="Proteomes" id="UP000019277"/>
    </source>
</evidence>
<dbReference type="RefSeq" id="WP_052022101.1">
    <property type="nucleotide sequence ID" value="NZ_AYXG01000256.1"/>
</dbReference>
<dbReference type="InterPro" id="IPR051266">
    <property type="entry name" value="CLCR"/>
</dbReference>
<dbReference type="eggNOG" id="COG2304">
    <property type="taxonomic scope" value="Bacteria"/>
</dbReference>
<dbReference type="Pfam" id="PF13519">
    <property type="entry name" value="VWA_2"/>
    <property type="match status" value="1"/>
</dbReference>
<dbReference type="Proteomes" id="UP000019277">
    <property type="component" value="Unassembled WGS sequence"/>
</dbReference>
<dbReference type="PANTHER" id="PTHR10579:SF43">
    <property type="entry name" value="ZINC FINGER (C3HC4-TYPE RING FINGER) FAMILY PROTEIN"/>
    <property type="match status" value="1"/>
</dbReference>
<name>W7IN09_9PSEU</name>
<keyword evidence="1" id="KW-1133">Transmembrane helix</keyword>
<reference evidence="3 4" key="1">
    <citation type="journal article" date="2014" name="Genome Announc.">
        <title>Draft Genome Sequence of the Antitrypanosomally Active Sponge-Associated Bacterium Actinokineospora sp. Strain EG49.</title>
        <authorList>
            <person name="Harjes J."/>
            <person name="Ryu T."/>
            <person name="Abdelmohsen U.R."/>
            <person name="Moitinho-Silva L."/>
            <person name="Horn H."/>
            <person name="Ravasi T."/>
            <person name="Hentschel U."/>
        </authorList>
    </citation>
    <scope>NUCLEOTIDE SEQUENCE [LARGE SCALE GENOMIC DNA]</scope>
    <source>
        <strain evidence="3 4">EG49</strain>
    </source>
</reference>
<organism evidence="3 4">
    <name type="scientific">Actinokineospora spheciospongiae</name>
    <dbReference type="NCBI Taxonomy" id="909613"/>
    <lineage>
        <taxon>Bacteria</taxon>
        <taxon>Bacillati</taxon>
        <taxon>Actinomycetota</taxon>
        <taxon>Actinomycetes</taxon>
        <taxon>Pseudonocardiales</taxon>
        <taxon>Pseudonocardiaceae</taxon>
        <taxon>Actinokineospora</taxon>
    </lineage>
</organism>
<feature type="domain" description="VWFA" evidence="2">
    <location>
        <begin position="420"/>
        <end position="613"/>
    </location>
</feature>
<dbReference type="PROSITE" id="PS50234">
    <property type="entry name" value="VWFA"/>
    <property type="match status" value="1"/>
</dbReference>
<feature type="transmembrane region" description="Helical" evidence="1">
    <location>
        <begin position="12"/>
        <end position="32"/>
    </location>
</feature>
<dbReference type="SMART" id="SM00327">
    <property type="entry name" value="VWA"/>
    <property type="match status" value="1"/>
</dbReference>
<dbReference type="AlphaFoldDB" id="W7IN09"/>
<dbReference type="EMBL" id="AYXG01000256">
    <property type="protein sequence ID" value="EWC58132.1"/>
    <property type="molecule type" value="Genomic_DNA"/>
</dbReference>
<dbReference type="OrthoDB" id="5621159at2"/>
<accession>W7IN09</accession>
<comment type="caution">
    <text evidence="3">The sequence shown here is derived from an EMBL/GenBank/DDBJ whole genome shotgun (WGS) entry which is preliminary data.</text>
</comment>
<dbReference type="InterPro" id="IPR002035">
    <property type="entry name" value="VWF_A"/>
</dbReference>
<keyword evidence="1" id="KW-0812">Transmembrane</keyword>
<evidence type="ECO:0000259" key="2">
    <source>
        <dbReference type="PROSITE" id="PS50234"/>
    </source>
</evidence>
<dbReference type="STRING" id="909613.UO65_6586"/>
<keyword evidence="4" id="KW-1185">Reference proteome</keyword>
<proteinExistence type="predicted"/>
<protein>
    <recommendedName>
        <fullName evidence="2">VWFA domain-containing protein</fullName>
    </recommendedName>
</protein>
<dbReference type="InterPro" id="IPR036465">
    <property type="entry name" value="vWFA_dom_sf"/>
</dbReference>
<dbReference type="SUPFAM" id="SSF53300">
    <property type="entry name" value="vWA-like"/>
    <property type="match status" value="1"/>
</dbReference>
<dbReference type="Gene3D" id="3.40.50.410">
    <property type="entry name" value="von Willebrand factor, type A domain"/>
    <property type="match status" value="1"/>
</dbReference>
<keyword evidence="1" id="KW-0472">Membrane</keyword>
<sequence length="613" mass="65077">MAQPTQAGPRKALLAISMVLGLLVLVVAVVTVRELAEPPKPQGACVPLEVSVSTEKDEILAEMADRYNAAGRLFADDRCAAVTTHGLTSGTSAAALAQGWDAAGTGAPAPQVWLPSTSLWERKISSGGKPSVALKPDSPSLMSSPVVLAMPKPMADVLLAQYPRPGWNDLIQFSKKPWKDYGHPEWGQFVLGRDNPLLSSSGLGASLATYHAAALAVTGKELTEQSVEDPAVEAVVHGVESSVGSYGDDAALYAEKLFEEDQKKEPVPYISAIVLQEQLVHLYNVGVPNADPARLAQVADPDAEDRPAPPNRPLTTIYPKDGTVVFDHPFIVLAGTSGLQRAAAEDFRAFLGEPDQLARFAGAGFRLPVDADGNPAPPTEQLRRSLGVPGDQALTRIGTPSPTLLDKIVNGWQKTRRTARVLVVLDVSGSMNDLAVPDRPGSPEGKLTKLELLKPAVTKALDLLGDNDQVGLWTFSTGYREVLPMSRVGDVRPQLGQAIAGLTAVGNTDLYNTVNAAQAQMAQSINPASINAIVLLSDGANYPANPQARADMLGRVNAELNETSVRIYTIPYGVDADRATMVDIADATRAVSYDAQQQPLEIDKVFASAFSNL</sequence>
<dbReference type="PANTHER" id="PTHR10579">
    <property type="entry name" value="CALCIUM-ACTIVATED CHLORIDE CHANNEL REGULATOR"/>
    <property type="match status" value="1"/>
</dbReference>
<evidence type="ECO:0000256" key="1">
    <source>
        <dbReference type="SAM" id="Phobius"/>
    </source>
</evidence>
<gene>
    <name evidence="3" type="ORF">UO65_6586</name>
</gene>
<evidence type="ECO:0000313" key="3">
    <source>
        <dbReference type="EMBL" id="EWC58132.1"/>
    </source>
</evidence>